<dbReference type="Proteomes" id="UP000236161">
    <property type="component" value="Unassembled WGS sequence"/>
</dbReference>
<feature type="compositionally biased region" description="Low complexity" evidence="1">
    <location>
        <begin position="10"/>
        <end position="20"/>
    </location>
</feature>
<protein>
    <submittedName>
        <fullName evidence="2">Uncharacterized protein</fullName>
    </submittedName>
</protein>
<reference evidence="2 3" key="1">
    <citation type="journal article" date="2017" name="Nature">
        <title>The Apostasia genome and the evolution of orchids.</title>
        <authorList>
            <person name="Zhang G.Q."/>
            <person name="Liu K.W."/>
            <person name="Li Z."/>
            <person name="Lohaus R."/>
            <person name="Hsiao Y.Y."/>
            <person name="Niu S.C."/>
            <person name="Wang J.Y."/>
            <person name="Lin Y.C."/>
            <person name="Xu Q."/>
            <person name="Chen L.J."/>
            <person name="Yoshida K."/>
            <person name="Fujiwara S."/>
            <person name="Wang Z.W."/>
            <person name="Zhang Y.Q."/>
            <person name="Mitsuda N."/>
            <person name="Wang M."/>
            <person name="Liu G.H."/>
            <person name="Pecoraro L."/>
            <person name="Huang H.X."/>
            <person name="Xiao X.J."/>
            <person name="Lin M."/>
            <person name="Wu X.Y."/>
            <person name="Wu W.L."/>
            <person name="Chen Y.Y."/>
            <person name="Chang S.B."/>
            <person name="Sakamoto S."/>
            <person name="Ohme-Takagi M."/>
            <person name="Yagi M."/>
            <person name="Zeng S.J."/>
            <person name="Shen C.Y."/>
            <person name="Yeh C.M."/>
            <person name="Luo Y.B."/>
            <person name="Tsai W.C."/>
            <person name="Van de Peer Y."/>
            <person name="Liu Z.J."/>
        </authorList>
    </citation>
    <scope>NUCLEOTIDE SEQUENCE [LARGE SCALE GENOMIC DNA]</scope>
    <source>
        <strain evidence="3">cv. Shenzhen</strain>
        <tissue evidence="2">Stem</tissue>
    </source>
</reference>
<gene>
    <name evidence="2" type="ORF">AXF42_Ash014581</name>
</gene>
<name>A0A2I0AK22_9ASPA</name>
<dbReference type="AlphaFoldDB" id="A0A2I0AK22"/>
<sequence>MGDIESEVSPLLRTPTVVPLPRRRRRQATVPTQKSATVSAGPSPVAAPRILHLPSSHHYSLPIQTPKQGNGDSVVRR</sequence>
<proteinExistence type="predicted"/>
<organism evidence="2 3">
    <name type="scientific">Apostasia shenzhenica</name>
    <dbReference type="NCBI Taxonomy" id="1088818"/>
    <lineage>
        <taxon>Eukaryota</taxon>
        <taxon>Viridiplantae</taxon>
        <taxon>Streptophyta</taxon>
        <taxon>Embryophyta</taxon>
        <taxon>Tracheophyta</taxon>
        <taxon>Spermatophyta</taxon>
        <taxon>Magnoliopsida</taxon>
        <taxon>Liliopsida</taxon>
        <taxon>Asparagales</taxon>
        <taxon>Orchidaceae</taxon>
        <taxon>Apostasioideae</taxon>
        <taxon>Apostasia</taxon>
    </lineage>
</organism>
<keyword evidence="3" id="KW-1185">Reference proteome</keyword>
<feature type="compositionally biased region" description="Polar residues" evidence="1">
    <location>
        <begin position="62"/>
        <end position="71"/>
    </location>
</feature>
<evidence type="ECO:0000313" key="2">
    <source>
        <dbReference type="EMBL" id="PKA55909.1"/>
    </source>
</evidence>
<accession>A0A2I0AK22</accession>
<evidence type="ECO:0000256" key="1">
    <source>
        <dbReference type="SAM" id="MobiDB-lite"/>
    </source>
</evidence>
<evidence type="ECO:0000313" key="3">
    <source>
        <dbReference type="Proteomes" id="UP000236161"/>
    </source>
</evidence>
<dbReference type="EMBL" id="KZ451976">
    <property type="protein sequence ID" value="PKA55909.1"/>
    <property type="molecule type" value="Genomic_DNA"/>
</dbReference>
<feature type="region of interest" description="Disordered" evidence="1">
    <location>
        <begin position="1"/>
        <end position="77"/>
    </location>
</feature>